<keyword evidence="2" id="KW-0560">Oxidoreductase</keyword>
<proteinExistence type="inferred from homology"/>
<dbReference type="AlphaFoldDB" id="A0A099CYH5"/>
<dbReference type="HOGENOM" id="CLU_010194_2_10_6"/>
<accession>A0A099CYH5</accession>
<comment type="caution">
    <text evidence="3">The sequence shown here is derived from an EMBL/GenBank/DDBJ whole genome shotgun (WGS) entry which is preliminary data.</text>
</comment>
<dbReference type="PROSITE" id="PS00061">
    <property type="entry name" value="ADH_SHORT"/>
    <property type="match status" value="1"/>
</dbReference>
<dbReference type="InterPro" id="IPR002347">
    <property type="entry name" value="SDR_fam"/>
</dbReference>
<dbReference type="Pfam" id="PF00106">
    <property type="entry name" value="adh_short"/>
    <property type="match status" value="1"/>
</dbReference>
<dbReference type="Proteomes" id="UP000560000">
    <property type="component" value="Unassembled WGS sequence"/>
</dbReference>
<dbReference type="PRINTS" id="PR00081">
    <property type="entry name" value="GDHRDH"/>
</dbReference>
<dbReference type="SUPFAM" id="SSF51735">
    <property type="entry name" value="NAD(P)-binding Rossmann-fold domains"/>
    <property type="match status" value="1"/>
</dbReference>
<organism evidence="3 5">
    <name type="scientific">Oleiagrimonas soli</name>
    <dbReference type="NCBI Taxonomy" id="1543381"/>
    <lineage>
        <taxon>Bacteria</taxon>
        <taxon>Pseudomonadati</taxon>
        <taxon>Pseudomonadota</taxon>
        <taxon>Gammaproteobacteria</taxon>
        <taxon>Lysobacterales</taxon>
        <taxon>Rhodanobacteraceae</taxon>
        <taxon>Oleiagrimonas</taxon>
    </lineage>
</organism>
<comment type="similarity">
    <text evidence="1">Belongs to the short-chain dehydrogenases/reductases (SDR) family.</text>
</comment>
<evidence type="ECO:0000313" key="4">
    <source>
        <dbReference type="EMBL" id="MBB6184029.1"/>
    </source>
</evidence>
<protein>
    <submittedName>
        <fullName evidence="4">NAD(P)-dependent dehydrogenase (Short-subunit alcohol dehydrogenase family)</fullName>
    </submittedName>
    <submittedName>
        <fullName evidence="3">Short-chain dehydrogenase</fullName>
    </submittedName>
</protein>
<dbReference type="Gene3D" id="3.40.50.720">
    <property type="entry name" value="NAD(P)-binding Rossmann-like Domain"/>
    <property type="match status" value="1"/>
</dbReference>
<dbReference type="PANTHER" id="PTHR42901">
    <property type="entry name" value="ALCOHOL DEHYDROGENASE"/>
    <property type="match status" value="1"/>
</dbReference>
<evidence type="ECO:0000256" key="1">
    <source>
        <dbReference type="ARBA" id="ARBA00006484"/>
    </source>
</evidence>
<dbReference type="STRING" id="1543381.LF63_0104285"/>
<name>A0A099CYH5_9GAMM</name>
<dbReference type="PANTHER" id="PTHR42901:SF1">
    <property type="entry name" value="ALCOHOL DEHYDROGENASE"/>
    <property type="match status" value="1"/>
</dbReference>
<dbReference type="OrthoDB" id="9790785at2"/>
<evidence type="ECO:0000313" key="5">
    <source>
        <dbReference type="Proteomes" id="UP000029708"/>
    </source>
</evidence>
<dbReference type="InterPro" id="IPR020904">
    <property type="entry name" value="Sc_DH/Rdtase_CS"/>
</dbReference>
<evidence type="ECO:0000313" key="6">
    <source>
        <dbReference type="Proteomes" id="UP000560000"/>
    </source>
</evidence>
<evidence type="ECO:0000313" key="3">
    <source>
        <dbReference type="EMBL" id="KGI78662.1"/>
    </source>
</evidence>
<dbReference type="GO" id="GO:0016491">
    <property type="term" value="F:oxidoreductase activity"/>
    <property type="evidence" value="ECO:0007669"/>
    <property type="project" value="UniProtKB-KW"/>
</dbReference>
<dbReference type="Proteomes" id="UP000029708">
    <property type="component" value="Unassembled WGS sequence"/>
</dbReference>
<reference evidence="4 6" key="2">
    <citation type="submission" date="2020-08" db="EMBL/GenBank/DDBJ databases">
        <title>Genomic Encyclopedia of Type Strains, Phase IV (KMG-IV): sequencing the most valuable type-strain genomes for metagenomic binning, comparative biology and taxonomic classification.</title>
        <authorList>
            <person name="Goeker M."/>
        </authorList>
    </citation>
    <scope>NUCLEOTIDE SEQUENCE [LARGE SCALE GENOMIC DNA]</scope>
    <source>
        <strain evidence="4 6">DSM 107085</strain>
    </source>
</reference>
<evidence type="ECO:0000256" key="2">
    <source>
        <dbReference type="ARBA" id="ARBA00023002"/>
    </source>
</evidence>
<dbReference type="EMBL" id="JROI01000008">
    <property type="protein sequence ID" value="KGI78662.1"/>
    <property type="molecule type" value="Genomic_DNA"/>
</dbReference>
<dbReference type="InterPro" id="IPR036291">
    <property type="entry name" value="NAD(P)-bd_dom_sf"/>
</dbReference>
<sequence>MMPMRRLSAHPPLGERPLEGRVIVVTGATGGLGSAVAHAVSAAGATPVLIGKRKRELEKLYDALVEAGGAQPAIAPMNLETATPNDFDEIVAALQRELGRLDGLVHCAVMFEGLTPMAMHKPDEWLKVLQVNVSAPFALTQSCMPLMQAAEDSAVIFVTDDPQRMGRAHWGAYGVSKAAVERMASILHDETDDSTLRVHVLLPGPMRTSLRRMAWFGEDTMKHPTPEATAQAVVHLLSAQGAAARGAIIDLRPQDAERASDVA</sequence>
<gene>
    <name evidence="4" type="ORF">HNQ86_001374</name>
    <name evidence="3" type="ORF">LF63_0104285</name>
</gene>
<reference evidence="3 5" key="1">
    <citation type="submission" date="2014-09" db="EMBL/GenBank/DDBJ databases">
        <title>Xanthomonadaceae 3.5X direct submission.</title>
        <authorList>
            <person name="Fang T."/>
            <person name="Wang H."/>
        </authorList>
    </citation>
    <scope>NUCLEOTIDE SEQUENCE [LARGE SCALE GENOMIC DNA]</scope>
    <source>
        <strain evidence="3 5">3.5X</strain>
    </source>
</reference>
<keyword evidence="5" id="KW-1185">Reference proteome</keyword>
<dbReference type="RefSeq" id="WP_043099887.1">
    <property type="nucleotide sequence ID" value="NZ_JACHET010000001.1"/>
</dbReference>
<dbReference type="EMBL" id="JACHET010000001">
    <property type="protein sequence ID" value="MBB6184029.1"/>
    <property type="molecule type" value="Genomic_DNA"/>
</dbReference>